<proteinExistence type="predicted"/>
<protein>
    <submittedName>
        <fullName evidence="1">Uncharacterized protein</fullName>
    </submittedName>
</protein>
<gene>
    <name evidence="1" type="ORF">JZO70_08420</name>
</gene>
<dbReference type="EMBL" id="JAFREM010000013">
    <property type="protein sequence ID" value="MBO1306182.1"/>
    <property type="molecule type" value="Genomic_DNA"/>
</dbReference>
<sequence>MRKIVANPIELRDAIRCEKKEIALTSGFANMMRPFAEFQQKSKKKPASVNINEVNEAIDLPTSVVLAFDSKTMDKLFNTYQVVVNEDAAKGVELEYVHV</sequence>
<reference evidence="1 2" key="1">
    <citation type="submission" date="2021-03" db="EMBL/GenBank/DDBJ databases">
        <title>Enterococcal diversity collection.</title>
        <authorList>
            <person name="Gilmore M.S."/>
            <person name="Schwartzman J."/>
            <person name="Van Tyne D."/>
            <person name="Martin M."/>
            <person name="Earl A.M."/>
            <person name="Manson A.L."/>
            <person name="Straub T."/>
            <person name="Salamzade R."/>
            <person name="Saavedra J."/>
            <person name="Lebreton F."/>
            <person name="Prichula J."/>
            <person name="Schaufler K."/>
            <person name="Gaca A."/>
            <person name="Sgardioli B."/>
            <person name="Wagenaar J."/>
            <person name="Strong T."/>
        </authorList>
    </citation>
    <scope>NUCLEOTIDE SEQUENCE [LARGE SCALE GENOMIC DNA]</scope>
    <source>
        <strain evidence="1 2">669A</strain>
    </source>
</reference>
<organism evidence="1 2">
    <name type="scientific">Candidatus Enterococcus moelleringii</name>
    <dbReference type="NCBI Taxonomy" id="2815325"/>
    <lineage>
        <taxon>Bacteria</taxon>
        <taxon>Bacillati</taxon>
        <taxon>Bacillota</taxon>
        <taxon>Bacilli</taxon>
        <taxon>Lactobacillales</taxon>
        <taxon>Enterococcaceae</taxon>
        <taxon>Enterococcus</taxon>
    </lineage>
</organism>
<accession>A0ABS3L9A1</accession>
<evidence type="ECO:0000313" key="1">
    <source>
        <dbReference type="EMBL" id="MBO1306182.1"/>
    </source>
</evidence>
<comment type="caution">
    <text evidence="1">The sequence shown here is derived from an EMBL/GenBank/DDBJ whole genome shotgun (WGS) entry which is preliminary data.</text>
</comment>
<keyword evidence="2" id="KW-1185">Reference proteome</keyword>
<evidence type="ECO:0000313" key="2">
    <source>
        <dbReference type="Proteomes" id="UP000664601"/>
    </source>
</evidence>
<dbReference type="RefSeq" id="WP_207673113.1">
    <property type="nucleotide sequence ID" value="NZ_JAFREM010000013.1"/>
</dbReference>
<dbReference type="Proteomes" id="UP000664601">
    <property type="component" value="Unassembled WGS sequence"/>
</dbReference>
<name>A0ABS3L9A1_9ENTE</name>